<evidence type="ECO:0000256" key="1">
    <source>
        <dbReference type="ARBA" id="ARBA00022490"/>
    </source>
</evidence>
<feature type="domain" description="SMC hinge" evidence="9">
    <location>
        <begin position="525"/>
        <end position="617"/>
    </location>
</feature>
<dbReference type="GO" id="GO:0005524">
    <property type="term" value="F:ATP binding"/>
    <property type="evidence" value="ECO:0007669"/>
    <property type="project" value="UniProtKB-KW"/>
</dbReference>
<evidence type="ECO:0000259" key="9">
    <source>
        <dbReference type="Pfam" id="PF06470"/>
    </source>
</evidence>
<proteinExistence type="inferred from homology"/>
<dbReference type="InterPro" id="IPR003395">
    <property type="entry name" value="RecF/RecN/SMC_N"/>
</dbReference>
<keyword evidence="5" id="KW-0238">DNA-binding</keyword>
<dbReference type="InterPro" id="IPR027417">
    <property type="entry name" value="P-loop_NTPase"/>
</dbReference>
<evidence type="ECO:0000256" key="3">
    <source>
        <dbReference type="ARBA" id="ARBA00022840"/>
    </source>
</evidence>
<dbReference type="CDD" id="cd03278">
    <property type="entry name" value="ABC_SMC_barmotin"/>
    <property type="match status" value="2"/>
</dbReference>
<dbReference type="SUPFAM" id="SSF75553">
    <property type="entry name" value="Smc hinge domain"/>
    <property type="match status" value="1"/>
</dbReference>
<evidence type="ECO:0000256" key="5">
    <source>
        <dbReference type="ARBA" id="ARBA00023125"/>
    </source>
</evidence>
<feature type="coiled-coil region" evidence="6">
    <location>
        <begin position="884"/>
        <end position="925"/>
    </location>
</feature>
<dbReference type="PIRSF" id="PIRSF005719">
    <property type="entry name" value="SMC"/>
    <property type="match status" value="1"/>
</dbReference>
<organism evidence="10">
    <name type="scientific">hydrothermal vent metagenome</name>
    <dbReference type="NCBI Taxonomy" id="652676"/>
    <lineage>
        <taxon>unclassified sequences</taxon>
        <taxon>metagenomes</taxon>
        <taxon>ecological metagenomes</taxon>
    </lineage>
</organism>
<keyword evidence="2" id="KW-0547">Nucleotide-binding</keyword>
<keyword evidence="4 6" id="KW-0175">Coiled coil</keyword>
<gene>
    <name evidence="10" type="ORF">MNBD_GAMMA18-1128</name>
</gene>
<feature type="compositionally biased region" description="Basic and acidic residues" evidence="7">
    <location>
        <begin position="768"/>
        <end position="778"/>
    </location>
</feature>
<dbReference type="AlphaFoldDB" id="A0A3B0ZJN1"/>
<evidence type="ECO:0000259" key="8">
    <source>
        <dbReference type="Pfam" id="PF02463"/>
    </source>
</evidence>
<dbReference type="HAMAP" id="MF_01894">
    <property type="entry name" value="Smc_prok"/>
    <property type="match status" value="1"/>
</dbReference>
<evidence type="ECO:0000313" key="10">
    <source>
        <dbReference type="EMBL" id="VAW89310.1"/>
    </source>
</evidence>
<reference evidence="10" key="1">
    <citation type="submission" date="2018-06" db="EMBL/GenBank/DDBJ databases">
        <authorList>
            <person name="Zhirakovskaya E."/>
        </authorList>
    </citation>
    <scope>NUCLEOTIDE SEQUENCE</scope>
</reference>
<feature type="coiled-coil region" evidence="6">
    <location>
        <begin position="170"/>
        <end position="218"/>
    </location>
</feature>
<dbReference type="Gene3D" id="3.40.50.300">
    <property type="entry name" value="P-loop containing nucleotide triphosphate hydrolases"/>
    <property type="match status" value="2"/>
</dbReference>
<dbReference type="InterPro" id="IPR011890">
    <property type="entry name" value="SMC_prok"/>
</dbReference>
<dbReference type="SUPFAM" id="SSF52540">
    <property type="entry name" value="P-loop containing nucleoside triphosphate hydrolases"/>
    <property type="match status" value="2"/>
</dbReference>
<dbReference type="Pfam" id="PF06470">
    <property type="entry name" value="SMC_hinge"/>
    <property type="match status" value="1"/>
</dbReference>
<evidence type="ECO:0000256" key="2">
    <source>
        <dbReference type="ARBA" id="ARBA00022741"/>
    </source>
</evidence>
<sequence>MRLTQIKLAGFKSFVDPTTIPIPSNLVGIVGPNGCGKSNAIDAVRWVMGESSAKNLRGEAMSDVIFNGSLSRKPVGQAAVEMIFDNSEGRVGGQYSHYGEISVKRLVGRDGQSRYYLNGSKCRRRDITDLFSGTGLGPRSYSIIEQGMISRLIEARPEELRVFLEEAAGISKYKERRRETENRIRHTRENLERLDDLRNELARQIEHLQQQAKTAEQFKTLKEQQRYATGQLHMLHWRQLDGECATVEMRVTEAEAAIDQVVSTQQRVETDIATLHSTFHHKSEQINEIQARFYAYGAEIAGIEQSIQHSIARAEQRQTTRISQQRNEQALREHLESDRQKVEALQVSLIANEAQQLEQRALNDACVVTLTQAEEAMQSWQDEWALFNQRVHAPEKQLALAQVQRQQQATLIAQHNAQLQHLDEELATLDTDKLLQAVVVQTQQQAQQAKQFESIAAQRDSLQSQLQPQREANRKLAEQLDRQRSKIQQLNGQKASLEALQQAALGGEHAALTQWLVDAGLDNAQRLAQGLTVTPGWECAVECVLGFYLESICVDDLDSLVLDGGLENISLALFETTAVPVKNSLDNPRLLDQVQTEWSLHNLMGSVYIADDLAQALTQRHQLAAHESLITQEGIWLGASWLRVWRAPDQKAGVLQREQQLRELMVELQQLEQDRALTEAQYQKGQKALQALEAERESQQHEYNEAHHQLAEMGKQLNTLQLQLAQSQERTQQINQQRERVCEQLTAVTTAHEQADERCRDTQSSIEQLEHQREKLSATREPLQQALTEATAVQHSAQTTAHELALTVQSMRATKEALEQSIARSQDQLEQLAAQHRALDEERDQADELRELKASLDEQLALRSAVEKTLIAVRAEVAEIEVALADKNGERTKIERQLQKKRHNLETARLNAQALQGRRQMLLEKINETGYAFPQLFDKVTESVDEPFLQQRLATIEYEIQQLGPINLAAISEYETHAERQRYLNEQQQDLLDALTTLTSAIAKIDRETRARFKETFNEVNSGLQQSFPKLFGGGHASLELTGDDLLSAGVTVMASPPGKRNSTIHQLSGGEKALTAVALVFAIFELNPAPFCLLDEVDAPLDEANVERFCKMVESMSDRVQFIFITHNKTTMAMAQQLNGVTMSEPGVSRLVAVDIREAHELASPS</sequence>
<dbReference type="GO" id="GO:0030261">
    <property type="term" value="P:chromosome condensation"/>
    <property type="evidence" value="ECO:0007669"/>
    <property type="project" value="InterPro"/>
</dbReference>
<evidence type="ECO:0000256" key="4">
    <source>
        <dbReference type="ARBA" id="ARBA00023054"/>
    </source>
</evidence>
<feature type="domain" description="RecF/RecN/SMC N-terminal" evidence="8">
    <location>
        <begin position="3"/>
        <end position="1150"/>
    </location>
</feature>
<keyword evidence="3" id="KW-0067">ATP-binding</keyword>
<feature type="region of interest" description="Disordered" evidence="7">
    <location>
        <begin position="752"/>
        <end position="779"/>
    </location>
</feature>
<dbReference type="GO" id="GO:0007062">
    <property type="term" value="P:sister chromatid cohesion"/>
    <property type="evidence" value="ECO:0007669"/>
    <property type="project" value="InterPro"/>
</dbReference>
<protein>
    <submittedName>
        <fullName evidence="10">Chromosome partition protein smc</fullName>
    </submittedName>
</protein>
<dbReference type="GO" id="GO:0003677">
    <property type="term" value="F:DNA binding"/>
    <property type="evidence" value="ECO:0007669"/>
    <property type="project" value="UniProtKB-KW"/>
</dbReference>
<dbReference type="GO" id="GO:0016887">
    <property type="term" value="F:ATP hydrolysis activity"/>
    <property type="evidence" value="ECO:0007669"/>
    <property type="project" value="InterPro"/>
</dbReference>
<dbReference type="PANTHER" id="PTHR43977">
    <property type="entry name" value="STRUCTURAL MAINTENANCE OF CHROMOSOMES PROTEIN 3"/>
    <property type="match status" value="1"/>
</dbReference>
<dbReference type="GO" id="GO:0005694">
    <property type="term" value="C:chromosome"/>
    <property type="evidence" value="ECO:0007669"/>
    <property type="project" value="InterPro"/>
</dbReference>
<dbReference type="InterPro" id="IPR024704">
    <property type="entry name" value="SMC"/>
</dbReference>
<name>A0A3B0ZJN1_9ZZZZ</name>
<keyword evidence="1" id="KW-0963">Cytoplasm</keyword>
<evidence type="ECO:0000256" key="7">
    <source>
        <dbReference type="SAM" id="MobiDB-lite"/>
    </source>
</evidence>
<feature type="coiled-coil region" evidence="6">
    <location>
        <begin position="473"/>
        <end position="500"/>
    </location>
</feature>
<accession>A0A3B0ZJN1</accession>
<evidence type="ECO:0000256" key="6">
    <source>
        <dbReference type="SAM" id="Coils"/>
    </source>
</evidence>
<dbReference type="NCBIfam" id="TIGR02168">
    <property type="entry name" value="SMC_prok_B"/>
    <property type="match status" value="1"/>
</dbReference>
<dbReference type="EMBL" id="UOFP01000263">
    <property type="protein sequence ID" value="VAW89310.1"/>
    <property type="molecule type" value="Genomic_DNA"/>
</dbReference>
<dbReference type="InterPro" id="IPR036277">
    <property type="entry name" value="SMC_hinge_sf"/>
</dbReference>
<feature type="coiled-coil region" evidence="6">
    <location>
        <begin position="405"/>
        <end position="432"/>
    </location>
</feature>
<dbReference type="InterPro" id="IPR010935">
    <property type="entry name" value="SMC_hinge"/>
</dbReference>
<dbReference type="Pfam" id="PF02463">
    <property type="entry name" value="SMC_N"/>
    <property type="match status" value="1"/>
</dbReference>